<accession>A0ABU6TQ18</accession>
<comment type="caution">
    <text evidence="2">The sequence shown here is derived from an EMBL/GenBank/DDBJ whole genome shotgun (WGS) entry which is preliminary data.</text>
</comment>
<keyword evidence="3" id="KW-1185">Reference proteome</keyword>
<sequence length="176" mass="20922">MPPDNNLSLVSQPDYNTEFRSFKDEAWYSVAISLEDHNQLRIKYLNFSVDHDEVFEASDFKTQQELDQFIERFRPLSKQLQDYECHQLRQGVRVCACHRFRDDDVRFYDAEVDSEYLRETLKVFLIRVVRAASFTVWYCGVMDQYSNVVKELKDGELIVCSMWRLPLEGKNVEVQV</sequence>
<reference evidence="2 3" key="1">
    <citation type="journal article" date="2023" name="Plants (Basel)">
        <title>Bridging the Gap: Combining Genomics and Transcriptomics Approaches to Understand Stylosanthes scabra, an Orphan Legume from the Brazilian Caatinga.</title>
        <authorList>
            <person name="Ferreira-Neto J.R.C."/>
            <person name="da Silva M.D."/>
            <person name="Binneck E."/>
            <person name="de Melo N.F."/>
            <person name="da Silva R.H."/>
            <person name="de Melo A.L.T.M."/>
            <person name="Pandolfi V."/>
            <person name="Bustamante F.O."/>
            <person name="Brasileiro-Vidal A.C."/>
            <person name="Benko-Iseppon A.M."/>
        </authorList>
    </citation>
    <scope>NUCLEOTIDE SEQUENCE [LARGE SCALE GENOMIC DNA]</scope>
    <source>
        <tissue evidence="2">Leaves</tissue>
    </source>
</reference>
<dbReference type="EMBL" id="JASCZI010091417">
    <property type="protein sequence ID" value="MED6150245.1"/>
    <property type="molecule type" value="Genomic_DNA"/>
</dbReference>
<dbReference type="PANTHER" id="PTHR36384">
    <property type="entry name" value="SAWADEE PROTEIN"/>
    <property type="match status" value="1"/>
</dbReference>
<dbReference type="PANTHER" id="PTHR36384:SF1">
    <property type="entry name" value="SAWADEE PROTEIN"/>
    <property type="match status" value="1"/>
</dbReference>
<dbReference type="Pfam" id="PF16719">
    <property type="entry name" value="SAWADEE"/>
    <property type="match status" value="1"/>
</dbReference>
<evidence type="ECO:0000313" key="2">
    <source>
        <dbReference type="EMBL" id="MED6150245.1"/>
    </source>
</evidence>
<name>A0ABU6TQ18_9FABA</name>
<evidence type="ECO:0000259" key="1">
    <source>
        <dbReference type="Pfam" id="PF16719"/>
    </source>
</evidence>
<feature type="domain" description="SAWADEE" evidence="1">
    <location>
        <begin position="14"/>
        <end position="114"/>
    </location>
</feature>
<gene>
    <name evidence="2" type="ORF">PIB30_070534</name>
</gene>
<dbReference type="InterPro" id="IPR032001">
    <property type="entry name" value="SAWADEE_dom"/>
</dbReference>
<organism evidence="2 3">
    <name type="scientific">Stylosanthes scabra</name>
    <dbReference type="NCBI Taxonomy" id="79078"/>
    <lineage>
        <taxon>Eukaryota</taxon>
        <taxon>Viridiplantae</taxon>
        <taxon>Streptophyta</taxon>
        <taxon>Embryophyta</taxon>
        <taxon>Tracheophyta</taxon>
        <taxon>Spermatophyta</taxon>
        <taxon>Magnoliopsida</taxon>
        <taxon>eudicotyledons</taxon>
        <taxon>Gunneridae</taxon>
        <taxon>Pentapetalae</taxon>
        <taxon>rosids</taxon>
        <taxon>fabids</taxon>
        <taxon>Fabales</taxon>
        <taxon>Fabaceae</taxon>
        <taxon>Papilionoideae</taxon>
        <taxon>50 kb inversion clade</taxon>
        <taxon>dalbergioids sensu lato</taxon>
        <taxon>Dalbergieae</taxon>
        <taxon>Pterocarpus clade</taxon>
        <taxon>Stylosanthes</taxon>
    </lineage>
</organism>
<evidence type="ECO:0000313" key="3">
    <source>
        <dbReference type="Proteomes" id="UP001341840"/>
    </source>
</evidence>
<protein>
    <recommendedName>
        <fullName evidence="1">SAWADEE domain-containing protein</fullName>
    </recommendedName>
</protein>
<proteinExistence type="predicted"/>
<dbReference type="Proteomes" id="UP001341840">
    <property type="component" value="Unassembled WGS sequence"/>
</dbReference>